<comment type="caution">
    <text evidence="3">The sequence shown here is derived from an EMBL/GenBank/DDBJ whole genome shotgun (WGS) entry which is preliminary data.</text>
</comment>
<dbReference type="Proteomes" id="UP001595752">
    <property type="component" value="Unassembled WGS sequence"/>
</dbReference>
<proteinExistence type="predicted"/>
<sequence length="346" mass="39637">MKIAMSFENPNKIGITREEYKERIKELKSQKFESKIVKIIGVSTDWIKGRLRKVVLAVVILANGLFATQAFACNEYKVQAGDNWDKLSKRSGFTIEYLKQINGKETNVLKIGETVVLPDIEEHLTEVEDYETLNTDILIKKAINNQQKENEKRSQVDQDEKVHIVKNGDNLWRIARNHHTTVEKIMDDNHLTSTKLKPGQKMIIKQTETINSKPVGSKDSEQSSNENLSSYKETSYIVKNGDNLWKIARGHHTTVERLMTDNQLSSSNLKVGQKIAIRHQNVKTVTAKMTDIGDPTTAYFTREDGTELILQIPYGKEWEMQLLRGKKMKITYVEHHEGVGKLVHYS</sequence>
<keyword evidence="4" id="KW-1185">Reference proteome</keyword>
<evidence type="ECO:0000313" key="3">
    <source>
        <dbReference type="EMBL" id="MFC3885825.1"/>
    </source>
</evidence>
<organism evidence="3 4">
    <name type="scientific">Bacillus songklensis</name>
    <dbReference type="NCBI Taxonomy" id="1069116"/>
    <lineage>
        <taxon>Bacteria</taxon>
        <taxon>Bacillati</taxon>
        <taxon>Bacillota</taxon>
        <taxon>Bacilli</taxon>
        <taxon>Bacillales</taxon>
        <taxon>Bacillaceae</taxon>
        <taxon>Bacillus</taxon>
    </lineage>
</organism>
<accession>A0ABV8B8X0</accession>
<dbReference type="PROSITE" id="PS51782">
    <property type="entry name" value="LYSM"/>
    <property type="match status" value="2"/>
</dbReference>
<dbReference type="Gene3D" id="3.10.350.10">
    <property type="entry name" value="LysM domain"/>
    <property type="match status" value="3"/>
</dbReference>
<dbReference type="RefSeq" id="WP_377918214.1">
    <property type="nucleotide sequence ID" value="NZ_JBHRZT010000072.1"/>
</dbReference>
<dbReference type="EMBL" id="JBHRZT010000072">
    <property type="protein sequence ID" value="MFC3885825.1"/>
    <property type="molecule type" value="Genomic_DNA"/>
</dbReference>
<reference evidence="4" key="1">
    <citation type="journal article" date="2019" name="Int. J. Syst. Evol. Microbiol.">
        <title>The Global Catalogue of Microorganisms (GCM) 10K type strain sequencing project: providing services to taxonomists for standard genome sequencing and annotation.</title>
        <authorList>
            <consortium name="The Broad Institute Genomics Platform"/>
            <consortium name="The Broad Institute Genome Sequencing Center for Infectious Disease"/>
            <person name="Wu L."/>
            <person name="Ma J."/>
        </authorList>
    </citation>
    <scope>NUCLEOTIDE SEQUENCE [LARGE SCALE GENOMIC DNA]</scope>
    <source>
        <strain evidence="4">CCUG 61889</strain>
    </source>
</reference>
<dbReference type="InterPro" id="IPR036779">
    <property type="entry name" value="LysM_dom_sf"/>
</dbReference>
<dbReference type="CDD" id="cd00118">
    <property type="entry name" value="LysM"/>
    <property type="match status" value="3"/>
</dbReference>
<dbReference type="SMART" id="SM00257">
    <property type="entry name" value="LysM"/>
    <property type="match status" value="3"/>
</dbReference>
<gene>
    <name evidence="3" type="ORF">ACFOU2_21060</name>
</gene>
<feature type="region of interest" description="Disordered" evidence="1">
    <location>
        <begin position="207"/>
        <end position="230"/>
    </location>
</feature>
<dbReference type="PANTHER" id="PTHR33734">
    <property type="entry name" value="LYSM DOMAIN-CONTAINING GPI-ANCHORED PROTEIN 2"/>
    <property type="match status" value="1"/>
</dbReference>
<evidence type="ECO:0000256" key="1">
    <source>
        <dbReference type="SAM" id="MobiDB-lite"/>
    </source>
</evidence>
<dbReference type="InterPro" id="IPR018392">
    <property type="entry name" value="LysM"/>
</dbReference>
<feature type="domain" description="LysM" evidence="2">
    <location>
        <begin position="161"/>
        <end position="204"/>
    </location>
</feature>
<dbReference type="SUPFAM" id="SSF54106">
    <property type="entry name" value="LysM domain"/>
    <property type="match status" value="3"/>
</dbReference>
<feature type="domain" description="LysM" evidence="2">
    <location>
        <begin position="234"/>
        <end position="277"/>
    </location>
</feature>
<evidence type="ECO:0000259" key="2">
    <source>
        <dbReference type="PROSITE" id="PS51782"/>
    </source>
</evidence>
<evidence type="ECO:0000313" key="4">
    <source>
        <dbReference type="Proteomes" id="UP001595752"/>
    </source>
</evidence>
<name>A0ABV8B8X0_9BACI</name>
<protein>
    <submittedName>
        <fullName evidence="3">LysM peptidoglycan-binding domain-containing protein</fullName>
    </submittedName>
</protein>
<dbReference type="PANTHER" id="PTHR33734:SF22">
    <property type="entry name" value="MEMBRANE-BOUND LYTIC MUREIN TRANSGLYCOSYLASE D"/>
    <property type="match status" value="1"/>
</dbReference>
<dbReference type="Pfam" id="PF01476">
    <property type="entry name" value="LysM"/>
    <property type="match status" value="3"/>
</dbReference>